<dbReference type="CDD" id="cd03257">
    <property type="entry name" value="ABC_NikE_OppD_transporters"/>
    <property type="match status" value="2"/>
</dbReference>
<name>A0A7X9XCD7_9BACT</name>
<comment type="caution">
    <text evidence="6">The sequence shown here is derived from an EMBL/GenBank/DDBJ whole genome shotgun (WGS) entry which is preliminary data.</text>
</comment>
<dbReference type="SUPFAM" id="SSF52540">
    <property type="entry name" value="P-loop containing nucleoside triphosphate hydrolases"/>
    <property type="match status" value="2"/>
</dbReference>
<dbReference type="Gene3D" id="3.40.50.300">
    <property type="entry name" value="P-loop containing nucleotide triphosphate hydrolases"/>
    <property type="match status" value="2"/>
</dbReference>
<dbReference type="Proteomes" id="UP000576082">
    <property type="component" value="Unassembled WGS sequence"/>
</dbReference>
<feature type="domain" description="ABC transporter" evidence="5">
    <location>
        <begin position="331"/>
        <end position="582"/>
    </location>
</feature>
<dbReference type="NCBIfam" id="NF007739">
    <property type="entry name" value="PRK10419.1"/>
    <property type="match status" value="2"/>
</dbReference>
<dbReference type="GO" id="GO:0015833">
    <property type="term" value="P:peptide transport"/>
    <property type="evidence" value="ECO:0007669"/>
    <property type="project" value="InterPro"/>
</dbReference>
<keyword evidence="4 6" id="KW-0067">ATP-binding</keyword>
<dbReference type="SMART" id="SM00382">
    <property type="entry name" value="AAA"/>
    <property type="match status" value="2"/>
</dbReference>
<evidence type="ECO:0000256" key="2">
    <source>
        <dbReference type="ARBA" id="ARBA00022448"/>
    </source>
</evidence>
<dbReference type="Pfam" id="PF08352">
    <property type="entry name" value="oligo_HPY"/>
    <property type="match status" value="1"/>
</dbReference>
<dbReference type="InterPro" id="IPR003593">
    <property type="entry name" value="AAA+_ATPase"/>
</dbReference>
<keyword evidence="2" id="KW-0813">Transport</keyword>
<dbReference type="InterPro" id="IPR003439">
    <property type="entry name" value="ABC_transporter-like_ATP-bd"/>
</dbReference>
<dbReference type="PROSITE" id="PS50893">
    <property type="entry name" value="ABC_TRANSPORTER_2"/>
    <property type="match status" value="2"/>
</dbReference>
<evidence type="ECO:0000313" key="7">
    <source>
        <dbReference type="Proteomes" id="UP000576082"/>
    </source>
</evidence>
<dbReference type="InterPro" id="IPR013563">
    <property type="entry name" value="Oligopep_ABC_C"/>
</dbReference>
<keyword evidence="3" id="KW-0547">Nucleotide-binding</keyword>
<sequence>MEKNKADILLEVKDLSISFDNEERGSSTAVHGINFALESGETLGIVGESGSGKSVTALSLLQLLSKNASVNSGEILFNSKTKGTLNLLALNQQEIRDIRGSEIGMIFQDPMSSLNPVLTCGYQLIETIKIHEKKITNATARKKALQAFELAQLKNPKKVFHSYPHQLSGGQKQRVLISIALACNPSLLIADEPTTALDVTSQKGILDLFYEFKETRNTACMFISHDLSTVAQMADKIIVMRKGLIVEYGTVFDVFNNPQHPYTKGLLACRPRIDITLKRLPTLDDFLEDVSKTGKSKAKFMSVGQALILNAQDENKVSEKQKKILDKPPVLEVKNLTASFPIKKNLWGKEIKTFTAVDDISFQVNEGETLGLVGRSGCGKTTLGRCILRLIEPKSGHVYFEGKDLATIPKKEMNNLRRDIQIIFQNPYTSLNPRTTVGQSIIEPMKVHNILSDDKARKKEAIRLLETVGLSSSYLNRYPHEFSGGQRQRICIARALATKPKFIICDESVSALDVSVQAMVLNLLCDLKEKFKLTYIFISHDLAVVKFIADRILVMEKGKLQEWDLASEVYNNPKAEATKKLIKAIPTADFNKIKQNILRNRIEREKGTSE</sequence>
<evidence type="ECO:0000256" key="1">
    <source>
        <dbReference type="ARBA" id="ARBA00005417"/>
    </source>
</evidence>
<evidence type="ECO:0000256" key="3">
    <source>
        <dbReference type="ARBA" id="ARBA00022741"/>
    </source>
</evidence>
<dbReference type="AlphaFoldDB" id="A0A7X9XCD7"/>
<dbReference type="FunFam" id="3.40.50.300:FF:000016">
    <property type="entry name" value="Oligopeptide ABC transporter ATP-binding component"/>
    <property type="match status" value="2"/>
</dbReference>
<dbReference type="EMBL" id="JABANE010000107">
    <property type="protein sequence ID" value="NME71638.1"/>
    <property type="molecule type" value="Genomic_DNA"/>
</dbReference>
<proteinExistence type="inferred from homology"/>
<accession>A0A7X9XCD7</accession>
<comment type="similarity">
    <text evidence="1">Belongs to the ABC transporter superfamily.</text>
</comment>
<dbReference type="PANTHER" id="PTHR43776">
    <property type="entry name" value="TRANSPORT ATP-BINDING PROTEIN"/>
    <property type="match status" value="1"/>
</dbReference>
<keyword evidence="7" id="KW-1185">Reference proteome</keyword>
<evidence type="ECO:0000259" key="5">
    <source>
        <dbReference type="PROSITE" id="PS50893"/>
    </source>
</evidence>
<dbReference type="InterPro" id="IPR017871">
    <property type="entry name" value="ABC_transporter-like_CS"/>
</dbReference>
<dbReference type="GO" id="GO:0055085">
    <property type="term" value="P:transmembrane transport"/>
    <property type="evidence" value="ECO:0007669"/>
    <property type="project" value="UniProtKB-ARBA"/>
</dbReference>
<dbReference type="PANTHER" id="PTHR43776:SF7">
    <property type="entry name" value="D,D-DIPEPTIDE TRANSPORT ATP-BINDING PROTEIN DDPF-RELATED"/>
    <property type="match status" value="1"/>
</dbReference>
<dbReference type="RefSeq" id="WP_169659847.1">
    <property type="nucleotide sequence ID" value="NZ_JABANE010000107.1"/>
</dbReference>
<dbReference type="PROSITE" id="PS00211">
    <property type="entry name" value="ABC_TRANSPORTER_1"/>
    <property type="match status" value="2"/>
</dbReference>
<evidence type="ECO:0000313" key="6">
    <source>
        <dbReference type="EMBL" id="NME71638.1"/>
    </source>
</evidence>
<organism evidence="6 7">
    <name type="scientific">Flammeovirga aprica JL-4</name>
    <dbReference type="NCBI Taxonomy" id="694437"/>
    <lineage>
        <taxon>Bacteria</taxon>
        <taxon>Pseudomonadati</taxon>
        <taxon>Bacteroidota</taxon>
        <taxon>Cytophagia</taxon>
        <taxon>Cytophagales</taxon>
        <taxon>Flammeovirgaceae</taxon>
        <taxon>Flammeovirga</taxon>
    </lineage>
</organism>
<dbReference type="InterPro" id="IPR050319">
    <property type="entry name" value="ABC_transp_ATP-bind"/>
</dbReference>
<dbReference type="GO" id="GO:0005524">
    <property type="term" value="F:ATP binding"/>
    <property type="evidence" value="ECO:0007669"/>
    <property type="project" value="UniProtKB-KW"/>
</dbReference>
<dbReference type="InterPro" id="IPR027417">
    <property type="entry name" value="P-loop_NTPase"/>
</dbReference>
<dbReference type="GO" id="GO:0016887">
    <property type="term" value="F:ATP hydrolysis activity"/>
    <property type="evidence" value="ECO:0007669"/>
    <property type="project" value="InterPro"/>
</dbReference>
<gene>
    <name evidence="6" type="ORF">HHU12_26980</name>
</gene>
<feature type="domain" description="ABC transporter" evidence="5">
    <location>
        <begin position="10"/>
        <end position="267"/>
    </location>
</feature>
<reference evidence="6 7" key="1">
    <citation type="submission" date="2020-04" db="EMBL/GenBank/DDBJ databases">
        <title>Flammeovirga sp. SR4, a novel species isolated from seawater.</title>
        <authorList>
            <person name="Wang X."/>
        </authorList>
    </citation>
    <scope>NUCLEOTIDE SEQUENCE [LARGE SCALE GENOMIC DNA]</scope>
    <source>
        <strain evidence="6 7">ATCC 23126</strain>
    </source>
</reference>
<dbReference type="Pfam" id="PF00005">
    <property type="entry name" value="ABC_tran"/>
    <property type="match status" value="2"/>
</dbReference>
<evidence type="ECO:0000256" key="4">
    <source>
        <dbReference type="ARBA" id="ARBA00022840"/>
    </source>
</evidence>
<dbReference type="NCBIfam" id="NF008453">
    <property type="entry name" value="PRK11308.1"/>
    <property type="match status" value="2"/>
</dbReference>
<protein>
    <submittedName>
        <fullName evidence="6">ABC transporter ATP-binding protein</fullName>
    </submittedName>
</protein>